<feature type="compositionally biased region" description="Low complexity" evidence="1">
    <location>
        <begin position="931"/>
        <end position="944"/>
    </location>
</feature>
<evidence type="ECO:0000313" key="3">
    <source>
        <dbReference type="EMBL" id="ALC47719.1"/>
    </source>
</evidence>
<dbReference type="SMART" id="SM01300">
    <property type="entry name" value="PEHE"/>
    <property type="match status" value="1"/>
</dbReference>
<proteinExistence type="predicted"/>
<feature type="compositionally biased region" description="Basic residues" evidence="1">
    <location>
        <begin position="1302"/>
        <end position="1318"/>
    </location>
</feature>
<feature type="compositionally biased region" description="Low complexity" evidence="1">
    <location>
        <begin position="896"/>
        <end position="914"/>
    </location>
</feature>
<keyword evidence="4" id="KW-1185">Reference proteome</keyword>
<feature type="compositionally biased region" description="Low complexity" evidence="1">
    <location>
        <begin position="554"/>
        <end position="564"/>
    </location>
</feature>
<dbReference type="PANTHER" id="PTHR22443">
    <property type="entry name" value="NON-SPECIFIC LETHAL 1, ISOFORM M"/>
    <property type="match status" value="1"/>
</dbReference>
<feature type="compositionally biased region" description="Low complexity" evidence="1">
    <location>
        <begin position="996"/>
        <end position="1007"/>
    </location>
</feature>
<feature type="compositionally biased region" description="Basic and acidic residues" evidence="1">
    <location>
        <begin position="1081"/>
        <end position="1126"/>
    </location>
</feature>
<evidence type="ECO:0000313" key="4">
    <source>
        <dbReference type="Proteomes" id="UP000494163"/>
    </source>
</evidence>
<feature type="compositionally biased region" description="Basic and acidic residues" evidence="1">
    <location>
        <begin position="1373"/>
        <end position="1382"/>
    </location>
</feature>
<dbReference type="STRING" id="30019.A0A0M3QYJ3"/>
<dbReference type="EMBL" id="CP012526">
    <property type="protein sequence ID" value="ALC47719.1"/>
    <property type="molecule type" value="Genomic_DNA"/>
</dbReference>
<feature type="compositionally biased region" description="Acidic residues" evidence="1">
    <location>
        <begin position="1770"/>
        <end position="1785"/>
    </location>
</feature>
<dbReference type="OrthoDB" id="6022640at2759"/>
<accession>A0A0M3QYJ3</accession>
<dbReference type="InterPro" id="IPR026180">
    <property type="entry name" value="NSL1"/>
</dbReference>
<feature type="compositionally biased region" description="Polar residues" evidence="1">
    <location>
        <begin position="1661"/>
        <end position="1671"/>
    </location>
</feature>
<organism evidence="3 4">
    <name type="scientific">Drosophila busckii</name>
    <name type="common">Fruit fly</name>
    <dbReference type="NCBI Taxonomy" id="30019"/>
    <lineage>
        <taxon>Eukaryota</taxon>
        <taxon>Metazoa</taxon>
        <taxon>Ecdysozoa</taxon>
        <taxon>Arthropoda</taxon>
        <taxon>Hexapoda</taxon>
        <taxon>Insecta</taxon>
        <taxon>Pterygota</taxon>
        <taxon>Neoptera</taxon>
        <taxon>Endopterygota</taxon>
        <taxon>Diptera</taxon>
        <taxon>Brachycera</taxon>
        <taxon>Muscomorpha</taxon>
        <taxon>Ephydroidea</taxon>
        <taxon>Drosophilidae</taxon>
        <taxon>Drosophila</taxon>
    </lineage>
</organism>
<dbReference type="InterPro" id="IPR029332">
    <property type="entry name" value="PEHE_dom"/>
</dbReference>
<feature type="compositionally biased region" description="Low complexity" evidence="1">
    <location>
        <begin position="1708"/>
        <end position="1722"/>
    </location>
</feature>
<feature type="compositionally biased region" description="Polar residues" evidence="1">
    <location>
        <begin position="64"/>
        <end position="86"/>
    </location>
</feature>
<feature type="compositionally biased region" description="Basic residues" evidence="1">
    <location>
        <begin position="1163"/>
        <end position="1177"/>
    </location>
</feature>
<feature type="compositionally biased region" description="Polar residues" evidence="1">
    <location>
        <begin position="1011"/>
        <end position="1027"/>
    </location>
</feature>
<dbReference type="GO" id="GO:0044545">
    <property type="term" value="C:NSL complex"/>
    <property type="evidence" value="ECO:0007669"/>
    <property type="project" value="TreeGrafter"/>
</dbReference>
<feature type="compositionally biased region" description="Basic and acidic residues" evidence="1">
    <location>
        <begin position="1284"/>
        <end position="1294"/>
    </location>
</feature>
<feature type="compositionally biased region" description="Polar residues" evidence="1">
    <location>
        <begin position="1324"/>
        <end position="1333"/>
    </location>
</feature>
<feature type="compositionally biased region" description="Low complexity" evidence="1">
    <location>
        <begin position="1732"/>
        <end position="1745"/>
    </location>
</feature>
<feature type="region of interest" description="Disordered" evidence="1">
    <location>
        <begin position="1"/>
        <end position="119"/>
    </location>
</feature>
<feature type="region of interest" description="Disordered" evidence="1">
    <location>
        <begin position="1156"/>
        <end position="1496"/>
    </location>
</feature>
<feature type="domain" description="PEHE" evidence="2">
    <location>
        <begin position="1075"/>
        <end position="1652"/>
    </location>
</feature>
<feature type="region of interest" description="Disordered" evidence="1">
    <location>
        <begin position="1823"/>
        <end position="1844"/>
    </location>
</feature>
<reference evidence="3 4" key="1">
    <citation type="submission" date="2015-08" db="EMBL/GenBank/DDBJ databases">
        <title>Ancestral chromatin configuration constrains chromatin evolution on differentiating sex chromosomes in Drosophila.</title>
        <authorList>
            <person name="Zhou Q."/>
            <person name="Bachtrog D."/>
        </authorList>
    </citation>
    <scope>NUCLEOTIDE SEQUENCE [LARGE SCALE GENOMIC DNA]</scope>
    <source>
        <tissue evidence="3">Whole larvae</tissue>
    </source>
</reference>
<feature type="compositionally biased region" description="Polar residues" evidence="1">
    <location>
        <begin position="950"/>
        <end position="974"/>
    </location>
</feature>
<feature type="compositionally biased region" description="Basic and acidic residues" evidence="1">
    <location>
        <begin position="1342"/>
        <end position="1364"/>
    </location>
</feature>
<feature type="compositionally biased region" description="Polar residues" evidence="1">
    <location>
        <begin position="17"/>
        <end position="28"/>
    </location>
</feature>
<feature type="compositionally biased region" description="Low complexity" evidence="1">
    <location>
        <begin position="40"/>
        <end position="56"/>
    </location>
</feature>
<dbReference type="GO" id="GO:0035035">
    <property type="term" value="F:histone acetyltransferase binding"/>
    <property type="evidence" value="ECO:0007669"/>
    <property type="project" value="TreeGrafter"/>
</dbReference>
<feature type="compositionally biased region" description="Basic and acidic residues" evidence="1">
    <location>
        <begin position="1643"/>
        <end position="1660"/>
    </location>
</feature>
<feature type="compositionally biased region" description="Low complexity" evidence="1">
    <location>
        <begin position="575"/>
        <end position="587"/>
    </location>
</feature>
<evidence type="ECO:0000259" key="2">
    <source>
        <dbReference type="SMART" id="SM01300"/>
    </source>
</evidence>
<gene>
    <name evidence="3" type="ORF">Dbus_chr3Rg2469</name>
</gene>
<feature type="compositionally biased region" description="Polar residues" evidence="1">
    <location>
        <begin position="1746"/>
        <end position="1758"/>
    </location>
</feature>
<dbReference type="PANTHER" id="PTHR22443:SF18">
    <property type="entry name" value="NON-SPECIFIC LETHAL 1, ISOFORM M"/>
    <property type="match status" value="1"/>
</dbReference>
<feature type="compositionally biased region" description="Acidic residues" evidence="1">
    <location>
        <begin position="1823"/>
        <end position="1841"/>
    </location>
</feature>
<name>A0A0M3QYJ3_DROBS</name>
<feature type="region of interest" description="Disordered" evidence="1">
    <location>
        <begin position="1548"/>
        <end position="1676"/>
    </location>
</feature>
<protein>
    <submittedName>
        <fullName evidence="3">Wah</fullName>
    </submittedName>
</protein>
<feature type="region of interest" description="Disordered" evidence="1">
    <location>
        <begin position="1693"/>
        <end position="1785"/>
    </location>
</feature>
<feature type="compositionally biased region" description="Basic residues" evidence="1">
    <location>
        <begin position="1253"/>
        <end position="1271"/>
    </location>
</feature>
<feature type="region of interest" description="Disordered" evidence="1">
    <location>
        <begin position="554"/>
        <end position="587"/>
    </location>
</feature>
<sequence>MAPALTAEPLSPKDKLTSNASPATGTRQSVRKLDNETSKKPTAAAKTLLTIKATTTRVTRSKDAAQQLSNSNSPNNRRKANSSNSIEPKPSDDQMGLSTAATHASSDSTAASSSSSSVTPQLPAAAVTVADVAHAEHNNNNNTCKDSSTTAEQLLANLTSNFEEAITAEICLRKTLPEVSISKEQPNVTSVTATVTEAETIQPVSMAEATSQLSNVDAVEETKSNTEVTLPQKPLDIQQQALLPTLASVVLEEQVQQDSLLAVAEIPDSLEERLSQLDGDINAAALVATVPLPTTPNRQQLQLQHAQELLVSPQHTAVRQSAALLTPQSTAGSSINFLRDSSTVLEDQDIEEVLKALKTFDGAHVNPDTICDFNIFNFLNNEEDVANVAATAAVLPATTEATILPEPSSHIEELVKIPSPTPKPRPLQECHAELEEERHVINRKLEFLLRRMRKFQARYMCRHVSDETAGVLEWSARSSHKAAPVAAPVRSTKLSDQQDTVMSIVAGRPGLSFWEEQTKQPLPATQMCNVLRHIDAVARKQQICHTIGSGSASLASSSAWYSSGTAQPGKRARKTQATAAVTATDASTAAAPRPDEIVPIYDNYVTSELTHVAGLLHTELREIQNAIDSDATESSSGGESADEMVNYNNSQQQSLPIERRAVWRYSQDRAAIALRWSWLCTQIADLEMKIRQHSDVYNDLGRAKGVVLLEETPAPKNGYKEQQPVPMEPEEIGADYLCSRARPLVLNEFRKRKLFQTTNMHTISKKVARPSSIKCGCQWPQVPCTLCTGRPDPTAPRDLPETMMPQNRVALLDAGYHPVLSFPIDVCQSLHLEAIGRQPDWQYRVMRSQAKAIVKSVWKAEREALAQAGGAAGNSTRRGAETTKRRYVRRKERNNNNRNNNKQPQQQQQLQKPQSGAGTAAVGLDSGNGTGTATTSSSSTPTTTPLVANMNKTPHQPSDASSLNLNDTQHQQSLPYKHNPSLISSGGNSGTKKSRQSTSQSTQQPSGADGSLSTTDPRLQSAQNSRRTSAEARPAKVRQRPTVRRSRLIYDIDNIVIPHSIAAQTRVEILPYKEIPTPKWRKVDNEAENKQPSNEHKPKRLDMVDKVDKSAPKADELKPKDKDKSSTSKSAKKAKLELKTDVKLNGKLAEVLSNGVANGVGAKKQRAHDKNKRKHHEVAKENATESASAAEQNIPEEKVELVNGVELKKHRAHDKIKKKRKHHKVRKDTAKKLTTAAEHKISEDTIVFENSVKPKKHHAHGKNKKKRKHHKDAKETATEPTNVAEHKIPKEKVELANGVEPKKHRAHDKNKNKRKHKAAKDTATEPTTGSQQKIPEETAESAAKRPKLEDCSKLEKDCKSKDQKVVVPGGLAESKEKLDQKHVKPALAEGLEKVDQKSLKPSFSEGKKKVDQKAVKPPLAEDKEKVDHKAVKPALTESKEKVDQKDVKPAFSEGKEKMKQNDVKPASAEGKEKVEQKDVKPALADNKKKKSVKTALAEDKKNVDQKEVNAMCAESKEKVEEDISDEAYIVRHQLALEEEKRRFETFLKFPWTTRSRANRRTDSRAESSGAKSSEANTPGPASPATSSTSQLVGPAADNESLPSPLVQTAKMQHPLDALHPPVGHTVESVAGKRQERRRTTSSKLKEHERRSATPHRREIRQQANHEQSPFETLQFPLSDEVYQRLLTEMYAEPKVAAAPPPIKRVKSKSVSSNGGDGSSSNVPPASRRSSKAKATTSLSKLATSAVVKQNGGSVQGKMQQPPPVAKQLQNDDDEDDDNVDYDPAEFEQELLLEEDDEYHYLATPDDVQLLADNNDVDLSEQIGLDDDELGDDPFMDDDPNDPEWKRSIAVRSERIRKRV</sequence>
<dbReference type="OMA" id="RAMCRHT"/>
<feature type="compositionally biased region" description="Basic and acidic residues" evidence="1">
    <location>
        <begin position="1227"/>
        <end position="1243"/>
    </location>
</feature>
<feature type="compositionally biased region" description="Basic and acidic residues" evidence="1">
    <location>
        <begin position="1437"/>
        <end position="1462"/>
    </location>
</feature>
<feature type="compositionally biased region" description="Basic and acidic residues" evidence="1">
    <location>
        <begin position="1405"/>
        <end position="1430"/>
    </location>
</feature>
<feature type="region of interest" description="Disordered" evidence="1">
    <location>
        <begin position="1081"/>
        <end position="1140"/>
    </location>
</feature>
<feature type="compositionally biased region" description="Basic and acidic residues" evidence="1">
    <location>
        <begin position="1469"/>
        <end position="1480"/>
    </location>
</feature>
<feature type="compositionally biased region" description="Low complexity" evidence="1">
    <location>
        <begin position="98"/>
        <end position="117"/>
    </location>
</feature>
<feature type="compositionally biased region" description="Basic residues" evidence="1">
    <location>
        <begin position="1208"/>
        <end position="1226"/>
    </location>
</feature>
<feature type="compositionally biased region" description="Low complexity" evidence="1">
    <location>
        <begin position="1575"/>
        <end position="1589"/>
    </location>
</feature>
<dbReference type="Proteomes" id="UP000494163">
    <property type="component" value="Chromosome 3R"/>
</dbReference>
<evidence type="ECO:0000256" key="1">
    <source>
        <dbReference type="SAM" id="MobiDB-lite"/>
    </source>
</evidence>
<feature type="region of interest" description="Disordered" evidence="1">
    <location>
        <begin position="866"/>
        <end position="1042"/>
    </location>
</feature>